<dbReference type="InterPro" id="IPR029039">
    <property type="entry name" value="Flavoprotein-like_sf"/>
</dbReference>
<proteinExistence type="predicted"/>
<organism evidence="4 5">
    <name type="scientific">Zobellella aerophila</name>
    <dbReference type="NCBI Taxonomy" id="870480"/>
    <lineage>
        <taxon>Bacteria</taxon>
        <taxon>Pseudomonadati</taxon>
        <taxon>Pseudomonadota</taxon>
        <taxon>Gammaproteobacteria</taxon>
        <taxon>Aeromonadales</taxon>
        <taxon>Aeromonadaceae</taxon>
        <taxon>Zobellella</taxon>
    </lineage>
</organism>
<evidence type="ECO:0000256" key="1">
    <source>
        <dbReference type="ARBA" id="ARBA00001917"/>
    </source>
</evidence>
<evidence type="ECO:0000259" key="3">
    <source>
        <dbReference type="Pfam" id="PF03358"/>
    </source>
</evidence>
<accession>A0ABP6V981</accession>
<comment type="cofactor">
    <cofactor evidence="1">
        <name>FMN</name>
        <dbReference type="ChEBI" id="CHEBI:58210"/>
    </cofactor>
</comment>
<dbReference type="Proteomes" id="UP001500795">
    <property type="component" value="Unassembled WGS sequence"/>
</dbReference>
<evidence type="ECO:0000313" key="4">
    <source>
        <dbReference type="EMBL" id="GAA3529251.1"/>
    </source>
</evidence>
<reference evidence="5" key="1">
    <citation type="journal article" date="2019" name="Int. J. Syst. Evol. Microbiol.">
        <title>The Global Catalogue of Microorganisms (GCM) 10K type strain sequencing project: providing services to taxonomists for standard genome sequencing and annotation.</title>
        <authorList>
            <consortium name="The Broad Institute Genomics Platform"/>
            <consortium name="The Broad Institute Genome Sequencing Center for Infectious Disease"/>
            <person name="Wu L."/>
            <person name="Ma J."/>
        </authorList>
    </citation>
    <scope>NUCLEOTIDE SEQUENCE [LARGE SCALE GENOMIC DNA]</scope>
    <source>
        <strain evidence="5">JCM 17110</strain>
    </source>
</reference>
<dbReference type="Gene3D" id="3.40.50.360">
    <property type="match status" value="1"/>
</dbReference>
<dbReference type="EMBL" id="BAABCX010000001">
    <property type="protein sequence ID" value="GAA3529251.1"/>
    <property type="molecule type" value="Genomic_DNA"/>
</dbReference>
<dbReference type="SUPFAM" id="SSF52218">
    <property type="entry name" value="Flavoproteins"/>
    <property type="match status" value="1"/>
</dbReference>
<dbReference type="PANTHER" id="PTHR30543:SF21">
    <property type="entry name" value="NAD(P)H-DEPENDENT FMN REDUCTASE LOT6"/>
    <property type="match status" value="1"/>
</dbReference>
<dbReference type="InterPro" id="IPR050712">
    <property type="entry name" value="NAD(P)H-dep_reductase"/>
</dbReference>
<keyword evidence="2" id="KW-0288">FMN</keyword>
<evidence type="ECO:0000256" key="2">
    <source>
        <dbReference type="ARBA" id="ARBA00022643"/>
    </source>
</evidence>
<gene>
    <name evidence="4" type="ORF">GCM10022394_05580</name>
</gene>
<keyword evidence="2" id="KW-0285">Flavoprotein</keyword>
<dbReference type="Pfam" id="PF03358">
    <property type="entry name" value="FMN_red"/>
    <property type="match status" value="1"/>
</dbReference>
<sequence>MKNIKIVTICGSVRPGNYTAMALKLALDEFSKMPGVEVISIRLETLDLPLPGMPPKNPAAIEQFQQTVGAATGVLLASPEYHGGISSPMKLAIDNLGFPSMLAGKPVSLLGVAAGVIGAIKSTEQLRAICAHIGAVPLPLAISIARVQQVFDADGRCLDADTEKYIRRAASNLLDYINDAVCPKISLEAILRGQTAES</sequence>
<evidence type="ECO:0000313" key="5">
    <source>
        <dbReference type="Proteomes" id="UP001500795"/>
    </source>
</evidence>
<dbReference type="RefSeq" id="WP_344954499.1">
    <property type="nucleotide sequence ID" value="NZ_BAABCX010000001.1"/>
</dbReference>
<dbReference type="PANTHER" id="PTHR30543">
    <property type="entry name" value="CHROMATE REDUCTASE"/>
    <property type="match status" value="1"/>
</dbReference>
<comment type="caution">
    <text evidence="4">The sequence shown here is derived from an EMBL/GenBank/DDBJ whole genome shotgun (WGS) entry which is preliminary data.</text>
</comment>
<protein>
    <submittedName>
        <fullName evidence="4">NAD(P)H-dependent oxidoreductase</fullName>
    </submittedName>
</protein>
<dbReference type="InterPro" id="IPR005025">
    <property type="entry name" value="FMN_Rdtase-like_dom"/>
</dbReference>
<keyword evidence="5" id="KW-1185">Reference proteome</keyword>
<name>A0ABP6V981_9GAMM</name>
<feature type="domain" description="NADPH-dependent FMN reductase-like" evidence="3">
    <location>
        <begin position="4"/>
        <end position="144"/>
    </location>
</feature>